<accession>A0A9Q6NAN1</accession>
<comment type="caution">
    <text evidence="2">The sequence shown here is derived from an EMBL/GenBank/DDBJ whole genome shotgun (WGS) entry which is preliminary data.</text>
</comment>
<reference evidence="2 3" key="1">
    <citation type="submission" date="2018-06" db="EMBL/GenBank/DDBJ databases">
        <title>Pseudomonas diversity within urban Lake Michigan freshwaters.</title>
        <authorList>
            <person name="Batrich M."/>
            <person name="Hatzopoulos T."/>
            <person name="Putonti C."/>
        </authorList>
    </citation>
    <scope>NUCLEOTIDE SEQUENCE [LARGE SCALE GENOMIC DNA]</scope>
    <source>
        <strain evidence="2 3">MB-090624</strain>
    </source>
</reference>
<feature type="region of interest" description="Disordered" evidence="1">
    <location>
        <begin position="1"/>
        <end position="26"/>
    </location>
</feature>
<organism evidence="2 3">
    <name type="scientific">Pseudomonas protegens</name>
    <dbReference type="NCBI Taxonomy" id="380021"/>
    <lineage>
        <taxon>Bacteria</taxon>
        <taxon>Pseudomonadati</taxon>
        <taxon>Pseudomonadota</taxon>
        <taxon>Gammaproteobacteria</taxon>
        <taxon>Pseudomonadales</taxon>
        <taxon>Pseudomonadaceae</taxon>
        <taxon>Pseudomonas</taxon>
    </lineage>
</organism>
<evidence type="ECO:0000313" key="2">
    <source>
        <dbReference type="EMBL" id="PYC44032.1"/>
    </source>
</evidence>
<name>A0A9Q6NAN1_9PSED</name>
<gene>
    <name evidence="2" type="ORF">DMX08_02635</name>
</gene>
<dbReference type="EMBL" id="QJRN01000001">
    <property type="protein sequence ID" value="PYC44032.1"/>
    <property type="molecule type" value="Genomic_DNA"/>
</dbReference>
<evidence type="ECO:0000313" key="3">
    <source>
        <dbReference type="Proteomes" id="UP000248188"/>
    </source>
</evidence>
<evidence type="ECO:0000256" key="1">
    <source>
        <dbReference type="SAM" id="MobiDB-lite"/>
    </source>
</evidence>
<protein>
    <submittedName>
        <fullName evidence="2">Uncharacterized protein</fullName>
    </submittedName>
</protein>
<proteinExistence type="predicted"/>
<dbReference type="AlphaFoldDB" id="A0A9Q6NAN1"/>
<sequence>MRPRERCKAWGPLRRQAGSYENSRDGPAHCRSWLASESAPESAARLEGLFAGKPAPTGEGAGVGGGYHTPICTSFSLSGSP</sequence>
<dbReference type="Proteomes" id="UP000248188">
    <property type="component" value="Unassembled WGS sequence"/>
</dbReference>